<accession>A0ABS4TYQ4</accession>
<reference evidence="2 3" key="1">
    <citation type="submission" date="2021-03" db="EMBL/GenBank/DDBJ databases">
        <title>Sequencing the genomes of 1000 actinobacteria strains.</title>
        <authorList>
            <person name="Klenk H.-P."/>
        </authorList>
    </citation>
    <scope>NUCLEOTIDE SEQUENCE [LARGE SCALE GENOMIC DNA]</scope>
    <source>
        <strain evidence="2 3">DSM 46670</strain>
    </source>
</reference>
<gene>
    <name evidence="2" type="ORF">JOF56_009451</name>
</gene>
<keyword evidence="3" id="KW-1185">Reference proteome</keyword>
<name>A0ABS4TYQ4_9PSEU</name>
<protein>
    <submittedName>
        <fullName evidence="2">Acyl carrier protein</fullName>
    </submittedName>
</protein>
<dbReference type="Proteomes" id="UP001519332">
    <property type="component" value="Unassembled WGS sequence"/>
</dbReference>
<evidence type="ECO:0000313" key="3">
    <source>
        <dbReference type="Proteomes" id="UP001519332"/>
    </source>
</evidence>
<feature type="region of interest" description="Disordered" evidence="1">
    <location>
        <begin position="97"/>
        <end position="119"/>
    </location>
</feature>
<comment type="caution">
    <text evidence="2">The sequence shown here is derived from an EMBL/GenBank/DDBJ whole genome shotgun (WGS) entry which is preliminary data.</text>
</comment>
<organism evidence="2 3">
    <name type="scientific">Kibdelosporangium banguiense</name>
    <dbReference type="NCBI Taxonomy" id="1365924"/>
    <lineage>
        <taxon>Bacteria</taxon>
        <taxon>Bacillati</taxon>
        <taxon>Actinomycetota</taxon>
        <taxon>Actinomycetes</taxon>
        <taxon>Pseudonocardiales</taxon>
        <taxon>Pseudonocardiaceae</taxon>
        <taxon>Kibdelosporangium</taxon>
    </lineage>
</organism>
<evidence type="ECO:0000313" key="2">
    <source>
        <dbReference type="EMBL" id="MBP2329066.1"/>
    </source>
</evidence>
<dbReference type="RefSeq" id="WP_209645933.1">
    <property type="nucleotide sequence ID" value="NZ_JAGINW010000001.1"/>
</dbReference>
<sequence>MYDEENGAAEVDLANVDEVEKLVRDIAKVICDEQPDMPEPQSLADMDSFSVIQMLLQIENATGRKLLEKFESYSYGEEFRDLATHIVAIVKWENEHPNGEEDEAGDAPAAAVTDGSARA</sequence>
<proteinExistence type="predicted"/>
<feature type="compositionally biased region" description="Low complexity" evidence="1">
    <location>
        <begin position="106"/>
        <end position="119"/>
    </location>
</feature>
<evidence type="ECO:0000256" key="1">
    <source>
        <dbReference type="SAM" id="MobiDB-lite"/>
    </source>
</evidence>
<dbReference type="EMBL" id="JAGINW010000001">
    <property type="protein sequence ID" value="MBP2329066.1"/>
    <property type="molecule type" value="Genomic_DNA"/>
</dbReference>